<reference evidence="2 3" key="1">
    <citation type="submission" date="2020-08" db="EMBL/GenBank/DDBJ databases">
        <title>Sequencing the genomes of 1000 actinobacteria strains.</title>
        <authorList>
            <person name="Klenk H.-P."/>
        </authorList>
    </citation>
    <scope>NUCLEOTIDE SEQUENCE [LARGE SCALE GENOMIC DNA]</scope>
    <source>
        <strain evidence="2 3">DSM 45790</strain>
    </source>
</reference>
<dbReference type="RefSeq" id="WP_184614248.1">
    <property type="nucleotide sequence ID" value="NZ_BOOS01000074.1"/>
</dbReference>
<protein>
    <submittedName>
        <fullName evidence="2">Uncharacterized protein</fullName>
    </submittedName>
</protein>
<proteinExistence type="predicted"/>
<feature type="region of interest" description="Disordered" evidence="1">
    <location>
        <begin position="64"/>
        <end position="85"/>
    </location>
</feature>
<dbReference type="Proteomes" id="UP000588112">
    <property type="component" value="Unassembled WGS sequence"/>
</dbReference>
<evidence type="ECO:0000313" key="2">
    <source>
        <dbReference type="EMBL" id="MBB5629266.1"/>
    </source>
</evidence>
<organism evidence="2 3">
    <name type="scientific">Sphaerisporangium krabiense</name>
    <dbReference type="NCBI Taxonomy" id="763782"/>
    <lineage>
        <taxon>Bacteria</taxon>
        <taxon>Bacillati</taxon>
        <taxon>Actinomycetota</taxon>
        <taxon>Actinomycetes</taxon>
        <taxon>Streptosporangiales</taxon>
        <taxon>Streptosporangiaceae</taxon>
        <taxon>Sphaerisporangium</taxon>
    </lineage>
</organism>
<gene>
    <name evidence="2" type="ORF">BJ981_004965</name>
</gene>
<sequence length="85" mass="9681">MALVKRLSLAEVRQRHGRTWEILDFYGGWVAYRRNPWSTSAARFGVSNVLGADDLDDLARQLEEQATAESRRKSRHPAQRPGDDA</sequence>
<dbReference type="EMBL" id="JACHBR010000001">
    <property type="protein sequence ID" value="MBB5629266.1"/>
    <property type="molecule type" value="Genomic_DNA"/>
</dbReference>
<name>A0A7W8Z890_9ACTN</name>
<dbReference type="AlphaFoldDB" id="A0A7W8Z890"/>
<evidence type="ECO:0000256" key="1">
    <source>
        <dbReference type="SAM" id="MobiDB-lite"/>
    </source>
</evidence>
<comment type="caution">
    <text evidence="2">The sequence shown here is derived from an EMBL/GenBank/DDBJ whole genome shotgun (WGS) entry which is preliminary data.</text>
</comment>
<evidence type="ECO:0000313" key="3">
    <source>
        <dbReference type="Proteomes" id="UP000588112"/>
    </source>
</evidence>
<accession>A0A7W8Z890</accession>
<keyword evidence="3" id="KW-1185">Reference proteome</keyword>